<feature type="transmembrane region" description="Helical" evidence="8">
    <location>
        <begin position="462"/>
        <end position="483"/>
    </location>
</feature>
<feature type="transmembrane region" description="Helical" evidence="8">
    <location>
        <begin position="137"/>
        <end position="155"/>
    </location>
</feature>
<name>A0A2N5Y319_9GAMM</name>
<feature type="transmembrane region" description="Helical" evidence="8">
    <location>
        <begin position="377"/>
        <end position="399"/>
    </location>
</feature>
<keyword evidence="3" id="KW-1003">Cell membrane</keyword>
<organism evidence="10 11">
    <name type="scientific">Kineobactrum sediminis</name>
    <dbReference type="NCBI Taxonomy" id="1905677"/>
    <lineage>
        <taxon>Bacteria</taxon>
        <taxon>Pseudomonadati</taxon>
        <taxon>Pseudomonadota</taxon>
        <taxon>Gammaproteobacteria</taxon>
        <taxon>Cellvibrionales</taxon>
        <taxon>Halieaceae</taxon>
        <taxon>Kineobactrum</taxon>
    </lineage>
</organism>
<protein>
    <submittedName>
        <fullName evidence="10">Cation:proton antiporter</fullName>
    </submittedName>
</protein>
<accession>A0A2N5Y319</accession>
<dbReference type="Pfam" id="PF00361">
    <property type="entry name" value="Proton_antipo_M"/>
    <property type="match status" value="1"/>
</dbReference>
<feature type="transmembrane region" description="Helical" evidence="8">
    <location>
        <begin position="32"/>
        <end position="54"/>
    </location>
</feature>
<evidence type="ECO:0000256" key="2">
    <source>
        <dbReference type="ARBA" id="ARBA00005346"/>
    </source>
</evidence>
<proteinExistence type="inferred from homology"/>
<dbReference type="PANTHER" id="PTHR42703:SF1">
    <property type="entry name" value="NA(+)_H(+) ANTIPORTER SUBUNIT D1"/>
    <property type="match status" value="1"/>
</dbReference>
<feature type="transmembrane region" description="Helical" evidence="8">
    <location>
        <begin position="167"/>
        <end position="189"/>
    </location>
</feature>
<evidence type="ECO:0000256" key="6">
    <source>
        <dbReference type="ARBA" id="ARBA00023136"/>
    </source>
</evidence>
<dbReference type="PANTHER" id="PTHR42703">
    <property type="entry name" value="NADH DEHYDROGENASE"/>
    <property type="match status" value="1"/>
</dbReference>
<evidence type="ECO:0000259" key="9">
    <source>
        <dbReference type="Pfam" id="PF00361"/>
    </source>
</evidence>
<dbReference type="GO" id="GO:0042773">
    <property type="term" value="P:ATP synthesis coupled electron transport"/>
    <property type="evidence" value="ECO:0007669"/>
    <property type="project" value="InterPro"/>
</dbReference>
<evidence type="ECO:0000313" key="10">
    <source>
        <dbReference type="EMBL" id="PLW82791.1"/>
    </source>
</evidence>
<dbReference type="GO" id="GO:0008137">
    <property type="term" value="F:NADH dehydrogenase (ubiquinone) activity"/>
    <property type="evidence" value="ECO:0007669"/>
    <property type="project" value="InterPro"/>
</dbReference>
<feature type="transmembrane region" description="Helical" evidence="8">
    <location>
        <begin position="240"/>
        <end position="262"/>
    </location>
</feature>
<feature type="transmembrane region" description="Helical" evidence="8">
    <location>
        <begin position="6"/>
        <end position="25"/>
    </location>
</feature>
<comment type="subcellular location">
    <subcellularLocation>
        <location evidence="1">Cell membrane</location>
        <topology evidence="1">Multi-pass membrane protein</topology>
    </subcellularLocation>
    <subcellularLocation>
        <location evidence="7">Membrane</location>
        <topology evidence="7">Multi-pass membrane protein</topology>
    </subcellularLocation>
</comment>
<evidence type="ECO:0000256" key="8">
    <source>
        <dbReference type="SAM" id="Phobius"/>
    </source>
</evidence>
<evidence type="ECO:0000256" key="4">
    <source>
        <dbReference type="ARBA" id="ARBA00022692"/>
    </source>
</evidence>
<feature type="transmembrane region" description="Helical" evidence="8">
    <location>
        <begin position="414"/>
        <end position="434"/>
    </location>
</feature>
<evidence type="ECO:0000256" key="5">
    <source>
        <dbReference type="ARBA" id="ARBA00022989"/>
    </source>
</evidence>
<keyword evidence="4 7" id="KW-0812">Transmembrane</keyword>
<feature type="transmembrane region" description="Helical" evidence="8">
    <location>
        <begin position="282"/>
        <end position="305"/>
    </location>
</feature>
<dbReference type="InterPro" id="IPR003918">
    <property type="entry name" value="NADH_UbQ_OxRdtase"/>
</dbReference>
<comment type="caution">
    <text evidence="10">The sequence shown here is derived from an EMBL/GenBank/DDBJ whole genome shotgun (WGS) entry which is preliminary data.</text>
</comment>
<feature type="transmembrane region" description="Helical" evidence="8">
    <location>
        <begin position="74"/>
        <end position="100"/>
    </location>
</feature>
<keyword evidence="5 8" id="KW-1133">Transmembrane helix</keyword>
<feature type="transmembrane region" description="Helical" evidence="8">
    <location>
        <begin position="209"/>
        <end position="228"/>
    </location>
</feature>
<feature type="domain" description="NADH:quinone oxidoreductase/Mrp antiporter transmembrane" evidence="9">
    <location>
        <begin position="131"/>
        <end position="425"/>
    </location>
</feature>
<dbReference type="InterPro" id="IPR001750">
    <property type="entry name" value="ND/Mrp_TM"/>
</dbReference>
<feature type="transmembrane region" description="Helical" evidence="8">
    <location>
        <begin position="343"/>
        <end position="365"/>
    </location>
</feature>
<evidence type="ECO:0000313" key="11">
    <source>
        <dbReference type="Proteomes" id="UP000234845"/>
    </source>
</evidence>
<dbReference type="GO" id="GO:0005886">
    <property type="term" value="C:plasma membrane"/>
    <property type="evidence" value="ECO:0007669"/>
    <property type="project" value="UniProtKB-SubCell"/>
</dbReference>
<dbReference type="PRINTS" id="PR01437">
    <property type="entry name" value="NUOXDRDTASE4"/>
</dbReference>
<comment type="similarity">
    <text evidence="2">Belongs to the CPA3 antiporters (TC 2.A.63) subunit D family.</text>
</comment>
<feature type="transmembrane region" description="Helical" evidence="8">
    <location>
        <begin position="112"/>
        <end position="131"/>
    </location>
</feature>
<dbReference type="AlphaFoldDB" id="A0A2N5Y319"/>
<reference evidence="11" key="1">
    <citation type="submission" date="2017-11" db="EMBL/GenBank/DDBJ databases">
        <title>The draft genome sequence of Chromatocurvus sp. F02.</title>
        <authorList>
            <person name="Du Z.-J."/>
            <person name="Chang Y.-Q."/>
        </authorList>
    </citation>
    <scope>NUCLEOTIDE SEQUENCE [LARGE SCALE GENOMIC DNA]</scope>
    <source>
        <strain evidence="11">F02</strain>
    </source>
</reference>
<dbReference type="InterPro" id="IPR050586">
    <property type="entry name" value="CPA3_Na-H_Antiporter_D"/>
</dbReference>
<keyword evidence="11" id="KW-1185">Reference proteome</keyword>
<gene>
    <name evidence="10" type="ORF">CWI75_09490</name>
</gene>
<evidence type="ECO:0000256" key="1">
    <source>
        <dbReference type="ARBA" id="ARBA00004651"/>
    </source>
</evidence>
<dbReference type="Proteomes" id="UP000234845">
    <property type="component" value="Unassembled WGS sequence"/>
</dbReference>
<sequence length="496" mass="52591">MMLADHLPALQVALPLLTAPLVILLRTGFLAWLVALLASLCSLGLAMLLTATVLETGTQHYAVGGWLPPMGIGLTVDGLSALVLLLITGASSLALAGGRLSLRKDIDNRRAPMFYGAWLISMAGLCGIAVAGDAFNVFVFMEISALATYVLIAGGRDRRALSAVFKYLIIGTIGATFYLIGVGFLYMMTGTLNFADIALRLDEVTETRPIVIAAGFITIGLALKAAIFPLHVWLPRAYTYAPNAATVFIAACSTKVVIYVLLRFNFEVFHGNLPGHTDLFGVFIIPLALAGIVLASAIAIFQTNLKTMLAFSSVAQIGYIALAAGLTSEAGLMAALLHMFNHALAKGTLFLCVVAFVLTSGSASMDSLRGIGKRMPWTMAAFLVAGLSLVGVPGTAGFISKWYLVVAVIGWDGWGAALVAAIVISSLMAVVYLWRFVELAYYSEPPGGEVVPMEVSRPLRCLIWFAALANIYFGLFPQLPLALARSGTETLLGGLF</sequence>
<evidence type="ECO:0000256" key="7">
    <source>
        <dbReference type="RuleBase" id="RU000320"/>
    </source>
</evidence>
<evidence type="ECO:0000256" key="3">
    <source>
        <dbReference type="ARBA" id="ARBA00022475"/>
    </source>
</evidence>
<dbReference type="EMBL" id="PKLZ01000007">
    <property type="protein sequence ID" value="PLW82791.1"/>
    <property type="molecule type" value="Genomic_DNA"/>
</dbReference>
<dbReference type="OrthoDB" id="9768329at2"/>
<keyword evidence="6 8" id="KW-0472">Membrane</keyword>